<dbReference type="AlphaFoldDB" id="A0A8A3S8J6"/>
<feature type="region of interest" description="Disordered" evidence="1">
    <location>
        <begin position="145"/>
        <end position="165"/>
    </location>
</feature>
<dbReference type="InterPro" id="IPR037049">
    <property type="entry name" value="DUF1214_C_sf"/>
</dbReference>
<evidence type="ECO:0000259" key="3">
    <source>
        <dbReference type="Pfam" id="PF06863"/>
    </source>
</evidence>
<reference evidence="4" key="1">
    <citation type="journal article" date="2001" name="Int. J. Syst. Evol. Microbiol.">
        <title>Methanofollis aquaemaris sp. nov., a methanogen isolated from an aquaculture fish pond.</title>
        <authorList>
            <person name="Lai M.C."/>
            <person name="Chen S.C."/>
        </authorList>
    </citation>
    <scope>NUCLEOTIDE SEQUENCE</scope>
    <source>
        <strain evidence="4">N2F9704</strain>
    </source>
</reference>
<keyword evidence="5" id="KW-1185">Reference proteome</keyword>
<dbReference type="InterPro" id="IPR010679">
    <property type="entry name" value="DUF1254"/>
</dbReference>
<name>A0A8A3S8J6_9EURY</name>
<dbReference type="PANTHER" id="PTHR36509">
    <property type="entry name" value="BLL3101 PROTEIN"/>
    <property type="match status" value="1"/>
</dbReference>
<accession>A0A8A3S8J6</accession>
<gene>
    <name evidence="4" type="ORF">RJ40_02230</name>
</gene>
<dbReference type="InterPro" id="IPR037050">
    <property type="entry name" value="DUF1254_sf"/>
</dbReference>
<dbReference type="Pfam" id="PF06742">
    <property type="entry name" value="DUF1214"/>
    <property type="match status" value="1"/>
</dbReference>
<dbReference type="Pfam" id="PF06863">
    <property type="entry name" value="DUF1254"/>
    <property type="match status" value="1"/>
</dbReference>
<dbReference type="Proteomes" id="UP001042704">
    <property type="component" value="Chromosome"/>
</dbReference>
<evidence type="ECO:0000313" key="5">
    <source>
        <dbReference type="Proteomes" id="UP001042704"/>
    </source>
</evidence>
<feature type="domain" description="DUF1214" evidence="2">
    <location>
        <begin position="296"/>
        <end position="403"/>
    </location>
</feature>
<evidence type="ECO:0000259" key="2">
    <source>
        <dbReference type="Pfam" id="PF06742"/>
    </source>
</evidence>
<organism evidence="4 5">
    <name type="scientific">Methanofollis aquaemaris</name>
    <dbReference type="NCBI Taxonomy" id="126734"/>
    <lineage>
        <taxon>Archaea</taxon>
        <taxon>Methanobacteriati</taxon>
        <taxon>Methanobacteriota</taxon>
        <taxon>Stenosarchaea group</taxon>
        <taxon>Methanomicrobia</taxon>
        <taxon>Methanomicrobiales</taxon>
        <taxon>Methanomicrobiaceae</taxon>
        <taxon>Methanofollis</taxon>
    </lineage>
</organism>
<dbReference type="PANTHER" id="PTHR36509:SF2">
    <property type="entry name" value="BLL3101 PROTEIN"/>
    <property type="match status" value="1"/>
</dbReference>
<protein>
    <submittedName>
        <fullName evidence="4">DUF1254 domain-containing protein</fullName>
    </submittedName>
</protein>
<feature type="domain" description="DUF1254" evidence="3">
    <location>
        <begin position="13"/>
        <end position="143"/>
    </location>
</feature>
<dbReference type="EMBL" id="CP036172">
    <property type="protein sequence ID" value="QSZ68352.1"/>
    <property type="molecule type" value="Genomic_DNA"/>
</dbReference>
<evidence type="ECO:0000256" key="1">
    <source>
        <dbReference type="SAM" id="MobiDB-lite"/>
    </source>
</evidence>
<sequence length="420" mass="46942">MTRGAEGAMGAPVNTFWHADQLLGPAFRQVVSPNNDTLYSTAVVDLGPEPMVLHVPDTHGRYYVMQCVDAWTNNFAYVGRRGTGTEEGVYAFVGPDWEGSLPEGVAMVRAPTDLLAIIGRTAVSGAEDVPAVRALQQQYTLTPLRAWPGPAPDAGERRPGDWPLPAPRPGVRADLLVWEEMRVWMQACPPPAAEREYLDRFAPLGLTDPESPYLDPEPEIAAALTMGRMAAEKAIRAYIRTSLKKMNGWLYTTHLWDYNTRFFEVGTVQEKSWMAEDFMRRAAAARAGLFGNHGYEAAYPWTYEDVAGELLTGKRRYLLHFDRLPPVGAFWSVTMYSSPDYMLVENPIGRYSIGDRTPGVQYHDDGSLDIHIQHDSPGPEKESNWLPAPEGEFRPIMRMYQPDRAVLDGSYLLPPIRRVG</sequence>
<dbReference type="KEGG" id="maqe:RJ40_02230"/>
<evidence type="ECO:0000313" key="4">
    <source>
        <dbReference type="EMBL" id="QSZ68352.1"/>
    </source>
</evidence>
<reference evidence="4" key="2">
    <citation type="submission" date="2019-02" db="EMBL/GenBank/DDBJ databases">
        <authorList>
            <person name="Chen S.-C."/>
            <person name="Chien H.-H."/>
            <person name="Lai M.-C."/>
        </authorList>
    </citation>
    <scope>NUCLEOTIDE SEQUENCE</scope>
    <source>
        <strain evidence="4">N2F9704</strain>
    </source>
</reference>
<proteinExistence type="predicted"/>
<dbReference type="SUPFAM" id="SSF160935">
    <property type="entry name" value="VPA0735-like"/>
    <property type="match status" value="1"/>
</dbReference>
<dbReference type="InterPro" id="IPR010621">
    <property type="entry name" value="DUF1214"/>
</dbReference>
<dbReference type="Gene3D" id="2.60.120.600">
    <property type="entry name" value="Domain of unknown function DUF1214, C-terminal domain"/>
    <property type="match status" value="1"/>
</dbReference>
<dbReference type="Gene3D" id="2.60.40.1610">
    <property type="entry name" value="Domain of unknown function DUF1254"/>
    <property type="match status" value="1"/>
</dbReference>